<dbReference type="RefSeq" id="WP_118430619.1">
    <property type="nucleotide sequence ID" value="NZ_DBFVTB010000035.1"/>
</dbReference>
<evidence type="ECO:0000313" key="2">
    <source>
        <dbReference type="Proteomes" id="UP000285750"/>
    </source>
</evidence>
<evidence type="ECO:0000313" key="1">
    <source>
        <dbReference type="EMBL" id="RGS09806.1"/>
    </source>
</evidence>
<name>A0A412H9C7_9BACT</name>
<accession>A0A412H9C7</accession>
<gene>
    <name evidence="1" type="ORF">DWY14_03040</name>
</gene>
<dbReference type="Proteomes" id="UP000285750">
    <property type="component" value="Unassembled WGS sequence"/>
</dbReference>
<protein>
    <submittedName>
        <fullName evidence="1">Uncharacterized protein</fullName>
    </submittedName>
</protein>
<dbReference type="AlphaFoldDB" id="A0A412H9C7"/>
<sequence>MNIIAKNPYRYLGVYSNSPTKERVANKGKMNAFLKVGKSVSFPLDLPYILPSIKRTIETIANAESELTLPTDQIRFAQFWWMNATPLDGIAFNHLINGNMNMAQSIWEKKNDVSSLQNRFLLSALNNDWSSAIRYAENLYTNFSEEFIAKVIGEEMPVSTPLWQMFIDSLAKSGTNLLSFMDILTNTEWKNYIAEITVVPLIDTINNAINLAKSSKGKGSQARFKAGEKLMASTKSALSQIKKSLPASDIRYQTIADKLATEILQCGIDYFNDTEDDDAAQKAMTLQNYALSIAVGKLAKDRCKENVDILKSIGKEYLVRKELAQLTTYIKELRRDNSAKDPLLGLMLFGRGIPDITRTVDKCIPLLNSMKDKLGFGSDLYMNVSSVVASSAINALVDVVNLQQTLSMGDNTKLKSVISEAVILMSTIGNMDMDAKTRNYYSGNKNTLVSIDNRLNPSGGCYIATMVYGNYDHPQVMVLRDFRDSYLAKRYWGKQFIKIYYKYSPKLVEKLTEHKKINRMIKNILDVFVEHLKRNKK</sequence>
<dbReference type="InterPro" id="IPR049886">
    <property type="entry name" value="CFI_box_CTERM_dom"/>
</dbReference>
<comment type="caution">
    <text evidence="1">The sequence shown here is derived from an EMBL/GenBank/DDBJ whole genome shotgun (WGS) entry which is preliminary data.</text>
</comment>
<proteinExistence type="predicted"/>
<reference evidence="1 2" key="1">
    <citation type="submission" date="2018-08" db="EMBL/GenBank/DDBJ databases">
        <title>A genome reference for cultivated species of the human gut microbiota.</title>
        <authorList>
            <person name="Zou Y."/>
            <person name="Xue W."/>
            <person name="Luo G."/>
        </authorList>
    </citation>
    <scope>NUCLEOTIDE SEQUENCE [LARGE SCALE GENOMIC DNA]</scope>
    <source>
        <strain evidence="1 2">AF24-16AC</strain>
    </source>
</reference>
<dbReference type="EMBL" id="QRUY01000004">
    <property type="protein sequence ID" value="RGS09806.1"/>
    <property type="molecule type" value="Genomic_DNA"/>
</dbReference>
<organism evidence="1 2">
    <name type="scientific">Phocaeicola plebeius</name>
    <dbReference type="NCBI Taxonomy" id="310297"/>
    <lineage>
        <taxon>Bacteria</taxon>
        <taxon>Pseudomonadati</taxon>
        <taxon>Bacteroidota</taxon>
        <taxon>Bacteroidia</taxon>
        <taxon>Bacteroidales</taxon>
        <taxon>Bacteroidaceae</taxon>
        <taxon>Phocaeicola</taxon>
    </lineage>
</organism>
<dbReference type="NCBIfam" id="NF041770">
    <property type="entry name" value="CFI_box_CTERM"/>
    <property type="match status" value="1"/>
</dbReference>